<name>A0A7C1T712_THEPE</name>
<proteinExistence type="predicted"/>
<evidence type="ECO:0000313" key="3">
    <source>
        <dbReference type="EMBL" id="HHP04259.1"/>
    </source>
</evidence>
<dbReference type="SUPFAM" id="SSF89550">
    <property type="entry name" value="PHP domain-like"/>
    <property type="match status" value="1"/>
</dbReference>
<comment type="caution">
    <text evidence="2">The sequence shown here is derived from an EMBL/GenBank/DDBJ whole genome shotgun (WGS) entry which is preliminary data.</text>
</comment>
<dbReference type="AlphaFoldDB" id="A0A7C1T712"/>
<evidence type="ECO:0000256" key="1">
    <source>
        <dbReference type="ARBA" id="ARBA00022694"/>
    </source>
</evidence>
<dbReference type="Pfam" id="PF01876">
    <property type="entry name" value="RNase_P_p30"/>
    <property type="match status" value="1"/>
</dbReference>
<sequence length="266" mass="29527">MKSLPIGSSKPQGCRYDAFARGFSAEELLSDREKIMEELLKIAAAARKSGFQGFLPTLILEERTVRPRSAARTLWEVCRSVQDLRGVRCYPRCHVRVGGAGAAKRIIREVRRMCAILSLEATTRDLYAFACRDRRVDVVTAGSGALHSPQRGVIKYAQLRGKFFELVVGYLLEGDDDASIVSRLAGYRELAGLAFRKGIPLILSTGPQRAYNPYSYRVLLSFADAVLGVPANYVARSVEGLLEARIRENLEKITGKRPVEGVYVEE</sequence>
<dbReference type="Gene3D" id="3.20.20.140">
    <property type="entry name" value="Metal-dependent hydrolases"/>
    <property type="match status" value="1"/>
</dbReference>
<dbReference type="EMBL" id="DSKP01000142">
    <property type="protein sequence ID" value="HEB48944.1"/>
    <property type="molecule type" value="Genomic_DNA"/>
</dbReference>
<evidence type="ECO:0000313" key="2">
    <source>
        <dbReference type="EMBL" id="HEB48944.1"/>
    </source>
</evidence>
<dbReference type="InterPro" id="IPR016195">
    <property type="entry name" value="Pol/histidinol_Pase-like"/>
</dbReference>
<accession>A0A7C1T712</accession>
<dbReference type="InterPro" id="IPR002738">
    <property type="entry name" value="RNase_P_p30"/>
</dbReference>
<protein>
    <recommendedName>
        <fullName evidence="4">RNase P component 3</fullName>
    </recommendedName>
</protein>
<evidence type="ECO:0008006" key="4">
    <source>
        <dbReference type="Google" id="ProtNLM"/>
    </source>
</evidence>
<gene>
    <name evidence="3" type="ORF">ENM88_00740</name>
    <name evidence="2" type="ORF">ENP77_04040</name>
</gene>
<dbReference type="GO" id="GO:0008033">
    <property type="term" value="P:tRNA processing"/>
    <property type="evidence" value="ECO:0007669"/>
    <property type="project" value="UniProtKB-KW"/>
</dbReference>
<dbReference type="EMBL" id="DRZM01000025">
    <property type="protein sequence ID" value="HHP04259.1"/>
    <property type="molecule type" value="Genomic_DNA"/>
</dbReference>
<reference evidence="2" key="1">
    <citation type="journal article" date="2020" name="mSystems">
        <title>Genome- and Community-Level Interaction Insights into Carbon Utilization and Element Cycling Functions of Hydrothermarchaeota in Hydrothermal Sediment.</title>
        <authorList>
            <person name="Zhou Z."/>
            <person name="Liu Y."/>
            <person name="Xu W."/>
            <person name="Pan J."/>
            <person name="Luo Z.H."/>
            <person name="Li M."/>
        </authorList>
    </citation>
    <scope>NUCLEOTIDE SEQUENCE [LARGE SCALE GENOMIC DNA]</scope>
    <source>
        <strain evidence="3">SpSt-1125</strain>
        <strain evidence="2">SpSt-25</strain>
    </source>
</reference>
<organism evidence="2">
    <name type="scientific">Thermofilum pendens</name>
    <dbReference type="NCBI Taxonomy" id="2269"/>
    <lineage>
        <taxon>Archaea</taxon>
        <taxon>Thermoproteota</taxon>
        <taxon>Thermoprotei</taxon>
        <taxon>Thermofilales</taxon>
        <taxon>Thermofilaceae</taxon>
        <taxon>Thermofilum</taxon>
    </lineage>
</organism>
<keyword evidence="1" id="KW-0819">tRNA processing</keyword>